<dbReference type="AlphaFoldDB" id="A0A087BA22"/>
<dbReference type="EMBL" id="JGZB01000006">
    <property type="protein sequence ID" value="KFI67872.1"/>
    <property type="molecule type" value="Genomic_DNA"/>
</dbReference>
<accession>A0A087BA22</accession>
<dbReference type="InterPro" id="IPR019292">
    <property type="entry name" value="McrC"/>
</dbReference>
<dbReference type="PIRSF" id="PIRSF003109">
    <property type="entry name" value="McrC"/>
    <property type="match status" value="1"/>
</dbReference>
<sequence>MRDKSILINNIYHMLSYALPSLRPAGMEKVSAQRFDNIHDLFAAMLVQGIRRQIKRGLYRGYANRHESLPTVRGKIDVQGTMRDRLAQRQRVSCEFDELCENNVLNQIIKTAATILLYQSDTSDTYRRALKQIMPFFDHVNTIDPSNIRWSSLPLHRNNHTYRALLGICQLLFAGLLPTEHAGTYRLQSFLGDRQMHYIYEKFLLGYYRKEHPELVVSAAHIPWAVDNGLTTMLPAMRSDVMLENAAGDTVLIIDAKYYARTMSGNYDAHTIHSANLYQMFAYVKNKAASMEPGNRTVSGMLLYARTDEEAQPDNSYLMQGDMISVRTLDLNREFPHIAAQLDAIVAQHFGKAAA</sequence>
<dbReference type="STRING" id="1692.BMAGN_0863"/>
<proteinExistence type="predicted"/>
<dbReference type="PANTHER" id="PTHR38733:SF1">
    <property type="entry name" value="TYPE IV METHYL-DIRECTED RESTRICTION ENZYME ECOKMCRBC"/>
    <property type="match status" value="1"/>
</dbReference>
<name>A0A087BA22_9BIFI</name>
<dbReference type="eggNOG" id="COG4268">
    <property type="taxonomic scope" value="Bacteria"/>
</dbReference>
<evidence type="ECO:0000313" key="2">
    <source>
        <dbReference type="Proteomes" id="UP000029052"/>
    </source>
</evidence>
<evidence type="ECO:0000313" key="1">
    <source>
        <dbReference type="EMBL" id="KFI67872.1"/>
    </source>
</evidence>
<comment type="caution">
    <text evidence="1">The sequence shown here is derived from an EMBL/GenBank/DDBJ whole genome shotgun (WGS) entry which is preliminary data.</text>
</comment>
<dbReference type="REBASE" id="384930">
    <property type="entry name" value="Bma11591McrBCP"/>
</dbReference>
<dbReference type="Proteomes" id="UP000029052">
    <property type="component" value="Unassembled WGS sequence"/>
</dbReference>
<organism evidence="1 2">
    <name type="scientific">Bifidobacterium magnum</name>
    <dbReference type="NCBI Taxonomy" id="1692"/>
    <lineage>
        <taxon>Bacteria</taxon>
        <taxon>Bacillati</taxon>
        <taxon>Actinomycetota</taxon>
        <taxon>Actinomycetes</taxon>
        <taxon>Bifidobacteriales</taxon>
        <taxon>Bifidobacteriaceae</taxon>
        <taxon>Bifidobacterium</taxon>
    </lineage>
</organism>
<dbReference type="RefSeq" id="WP_238548769.1">
    <property type="nucleotide sequence ID" value="NZ_JGZB01000006.1"/>
</dbReference>
<dbReference type="InterPro" id="IPR014407">
    <property type="entry name" value="McrC_bac"/>
</dbReference>
<dbReference type="GO" id="GO:0009307">
    <property type="term" value="P:DNA restriction-modification system"/>
    <property type="evidence" value="ECO:0007669"/>
    <property type="project" value="InterPro"/>
</dbReference>
<dbReference type="PANTHER" id="PTHR38733">
    <property type="entry name" value="PROTEIN MCRC"/>
    <property type="match status" value="1"/>
</dbReference>
<dbReference type="Pfam" id="PF10117">
    <property type="entry name" value="McrBC"/>
    <property type="match status" value="1"/>
</dbReference>
<keyword evidence="2" id="KW-1185">Reference proteome</keyword>
<gene>
    <name evidence="1" type="ORF">BMAGN_0863</name>
</gene>
<reference evidence="1 2" key="1">
    <citation type="submission" date="2014-03" db="EMBL/GenBank/DDBJ databases">
        <title>Genomics of Bifidobacteria.</title>
        <authorList>
            <person name="Ventura M."/>
            <person name="Milani C."/>
            <person name="Lugli G.A."/>
        </authorList>
    </citation>
    <scope>NUCLEOTIDE SEQUENCE [LARGE SCALE GENOMIC DNA]</scope>
    <source>
        <strain evidence="1 2">LMG 11591</strain>
    </source>
</reference>
<dbReference type="NCBIfam" id="NF007277">
    <property type="entry name" value="PRK09736.1"/>
    <property type="match status" value="1"/>
</dbReference>
<protein>
    <submittedName>
        <fullName evidence="1">McrBC 5-methylcytosine restriction system component</fullName>
    </submittedName>
</protein>